<organism evidence="1 2">
    <name type="scientific">Paenibacillus cellulosilyticus</name>
    <dbReference type="NCBI Taxonomy" id="375489"/>
    <lineage>
        <taxon>Bacteria</taxon>
        <taxon>Bacillati</taxon>
        <taxon>Bacillota</taxon>
        <taxon>Bacilli</taxon>
        <taxon>Bacillales</taxon>
        <taxon>Paenibacillaceae</taxon>
        <taxon>Paenibacillus</taxon>
    </lineage>
</organism>
<dbReference type="EMBL" id="QGTQ01000020">
    <property type="protein sequence ID" value="PWV97826.1"/>
    <property type="molecule type" value="Genomic_DNA"/>
</dbReference>
<reference evidence="1 2" key="1">
    <citation type="submission" date="2018-05" db="EMBL/GenBank/DDBJ databases">
        <title>Genomic Encyclopedia of Type Strains, Phase III (KMG-III): the genomes of soil and plant-associated and newly described type strains.</title>
        <authorList>
            <person name="Whitman W."/>
        </authorList>
    </citation>
    <scope>NUCLEOTIDE SEQUENCE [LARGE SCALE GENOMIC DNA]</scope>
    <source>
        <strain evidence="1 2">CECT 5696</strain>
    </source>
</reference>
<comment type="caution">
    <text evidence="1">The sequence shown here is derived from an EMBL/GenBank/DDBJ whole genome shotgun (WGS) entry which is preliminary data.</text>
</comment>
<name>A0A2V2YRG9_9BACL</name>
<gene>
    <name evidence="1" type="ORF">DFQ01_12012</name>
</gene>
<keyword evidence="2" id="KW-1185">Reference proteome</keyword>
<accession>A0A2V2YRG9</accession>
<proteinExistence type="predicted"/>
<sequence>MKPGNRHLCTVLILADLRQLFRVWEMREFMDINKPLSFLTSGFFTL</sequence>
<protein>
    <submittedName>
        <fullName evidence="1">Uncharacterized protein</fullName>
    </submittedName>
</protein>
<evidence type="ECO:0000313" key="2">
    <source>
        <dbReference type="Proteomes" id="UP000246635"/>
    </source>
</evidence>
<dbReference type="AlphaFoldDB" id="A0A2V2YRG9"/>
<dbReference type="Proteomes" id="UP000246635">
    <property type="component" value="Unassembled WGS sequence"/>
</dbReference>
<evidence type="ECO:0000313" key="1">
    <source>
        <dbReference type="EMBL" id="PWV97826.1"/>
    </source>
</evidence>